<gene>
    <name evidence="7" type="ORF">B8W72_13165</name>
</gene>
<dbReference type="Gene3D" id="3.30.1330.60">
    <property type="entry name" value="OmpA-like domain"/>
    <property type="match status" value="1"/>
</dbReference>
<dbReference type="PANTHER" id="PTHR30329:SF21">
    <property type="entry name" value="LIPOPROTEIN YIAD-RELATED"/>
    <property type="match status" value="1"/>
</dbReference>
<organism evidence="7 8">
    <name type="scientific">Pseudomonas putida</name>
    <name type="common">Arthrobacter siderocapsulatus</name>
    <dbReference type="NCBI Taxonomy" id="303"/>
    <lineage>
        <taxon>Bacteria</taxon>
        <taxon>Pseudomonadati</taxon>
        <taxon>Pseudomonadota</taxon>
        <taxon>Gammaproteobacteria</taxon>
        <taxon>Pseudomonadales</taxon>
        <taxon>Pseudomonadaceae</taxon>
        <taxon>Pseudomonas</taxon>
    </lineage>
</organism>
<accession>A0A1Y3L510</accession>
<comment type="caution">
    <text evidence="7">The sequence shown here is derived from an EMBL/GenBank/DDBJ whole genome shotgun (WGS) entry which is preliminary data.</text>
</comment>
<feature type="chain" id="PRO_5012644102" description="OmpA-like domain-containing protein" evidence="5">
    <location>
        <begin position="36"/>
        <end position="186"/>
    </location>
</feature>
<comment type="subcellular location">
    <subcellularLocation>
        <location evidence="1">Cell outer membrane</location>
    </subcellularLocation>
</comment>
<evidence type="ECO:0000259" key="6">
    <source>
        <dbReference type="PROSITE" id="PS51123"/>
    </source>
</evidence>
<proteinExistence type="predicted"/>
<dbReference type="InterPro" id="IPR006665">
    <property type="entry name" value="OmpA-like"/>
</dbReference>
<feature type="domain" description="OmpA-like" evidence="6">
    <location>
        <begin position="60"/>
        <end position="177"/>
    </location>
</feature>
<evidence type="ECO:0000256" key="1">
    <source>
        <dbReference type="ARBA" id="ARBA00004442"/>
    </source>
</evidence>
<dbReference type="Pfam" id="PF00691">
    <property type="entry name" value="OmpA"/>
    <property type="match status" value="1"/>
</dbReference>
<evidence type="ECO:0000313" key="8">
    <source>
        <dbReference type="Proteomes" id="UP000196082"/>
    </source>
</evidence>
<dbReference type="PROSITE" id="PS51123">
    <property type="entry name" value="OMPA_2"/>
    <property type="match status" value="1"/>
</dbReference>
<keyword evidence="5" id="KW-0732">Signal</keyword>
<dbReference type="Proteomes" id="UP000196082">
    <property type="component" value="Unassembled WGS sequence"/>
</dbReference>
<dbReference type="PRINTS" id="PR01021">
    <property type="entry name" value="OMPADOMAIN"/>
</dbReference>
<evidence type="ECO:0000256" key="4">
    <source>
        <dbReference type="PROSITE-ProRule" id="PRU00473"/>
    </source>
</evidence>
<dbReference type="PANTHER" id="PTHR30329">
    <property type="entry name" value="STATOR ELEMENT OF FLAGELLAR MOTOR COMPLEX"/>
    <property type="match status" value="1"/>
</dbReference>
<keyword evidence="2 4" id="KW-0472">Membrane</keyword>
<protein>
    <recommendedName>
        <fullName evidence="6">OmpA-like domain-containing protein</fullName>
    </recommendedName>
</protein>
<keyword evidence="3" id="KW-0998">Cell outer membrane</keyword>
<dbReference type="AlphaFoldDB" id="A0A1Y3L510"/>
<dbReference type="SUPFAM" id="SSF103088">
    <property type="entry name" value="OmpA-like"/>
    <property type="match status" value="1"/>
</dbReference>
<dbReference type="CDD" id="cd07185">
    <property type="entry name" value="OmpA_C-like"/>
    <property type="match status" value="1"/>
</dbReference>
<evidence type="ECO:0000313" key="7">
    <source>
        <dbReference type="EMBL" id="OUM33045.1"/>
    </source>
</evidence>
<name>A0A1Y3L510_PSEPU</name>
<dbReference type="InterPro" id="IPR050330">
    <property type="entry name" value="Bact_OuterMem_StrucFunc"/>
</dbReference>
<dbReference type="PROSITE" id="PS51257">
    <property type="entry name" value="PROKAR_LIPOPROTEIN"/>
    <property type="match status" value="1"/>
</dbReference>
<dbReference type="GO" id="GO:0009279">
    <property type="term" value="C:cell outer membrane"/>
    <property type="evidence" value="ECO:0007669"/>
    <property type="project" value="UniProtKB-SubCell"/>
</dbReference>
<evidence type="ECO:0000256" key="3">
    <source>
        <dbReference type="ARBA" id="ARBA00023237"/>
    </source>
</evidence>
<reference evidence="7 8" key="1">
    <citation type="submission" date="2017-05" db="EMBL/GenBank/DDBJ databases">
        <title>Whole genome sequence of Pseudomonas putida isolate 1312 commercialized as a biostimulant.</title>
        <authorList>
            <person name="Crovadore J."/>
            <person name="Blanc P."/>
            <person name="Chablais R."/>
            <person name="Cochard B."/>
            <person name="Grizard D."/>
            <person name="Lefort F."/>
        </authorList>
    </citation>
    <scope>NUCLEOTIDE SEQUENCE [LARGE SCALE GENOMIC DNA]</scope>
    <source>
        <strain evidence="7 8">1312</strain>
    </source>
</reference>
<evidence type="ECO:0000256" key="2">
    <source>
        <dbReference type="ARBA" id="ARBA00023136"/>
    </source>
</evidence>
<feature type="signal peptide" evidence="5">
    <location>
        <begin position="1"/>
        <end position="35"/>
    </location>
</feature>
<evidence type="ECO:0000256" key="5">
    <source>
        <dbReference type="SAM" id="SignalP"/>
    </source>
</evidence>
<dbReference type="EMBL" id="NFSB01000074">
    <property type="protein sequence ID" value="OUM33045.1"/>
    <property type="molecule type" value="Genomic_DNA"/>
</dbReference>
<dbReference type="InterPro" id="IPR006664">
    <property type="entry name" value="OMP_bac"/>
</dbReference>
<dbReference type="InterPro" id="IPR036737">
    <property type="entry name" value="OmpA-like_sf"/>
</dbReference>
<sequence length="186" mass="20561">MPVLQWRGGLMSSCLRYLLPALCMLATAACSTHHAASEHRLRVTADEADAFNERALRLQSDERETAGGLVVYFATDSAAVTDQDIARLGQVAGFLLAHPQAEVFIEGHTDDDGSPEQNVVLAQARADMIAYYLVKYGALYDQLNTRAYGERYPAHEGSDAEAMQYNRRVVVEWNSQSDAFGYDPLQ</sequence>